<evidence type="ECO:0000313" key="2">
    <source>
        <dbReference type="Proteomes" id="UP001199322"/>
    </source>
</evidence>
<organism evidence="1 2">
    <name type="scientific">Ralstonia pickettii</name>
    <name type="common">Burkholderia pickettii</name>
    <dbReference type="NCBI Taxonomy" id="329"/>
    <lineage>
        <taxon>Bacteria</taxon>
        <taxon>Pseudomonadati</taxon>
        <taxon>Pseudomonadota</taxon>
        <taxon>Betaproteobacteria</taxon>
        <taxon>Burkholderiales</taxon>
        <taxon>Burkholderiaceae</taxon>
        <taxon>Ralstonia</taxon>
    </lineage>
</organism>
<reference evidence="1" key="1">
    <citation type="submission" date="2018-06" db="EMBL/GenBank/DDBJ databases">
        <authorList>
            <person name="O'Rourke A."/>
        </authorList>
    </citation>
    <scope>NUCLEOTIDE SEQUENCE</scope>
    <source>
        <strain evidence="1">132550021-3</strain>
    </source>
</reference>
<dbReference type="AlphaFoldDB" id="A0AAW4QDL4"/>
<dbReference type="Proteomes" id="UP001199322">
    <property type="component" value="Unassembled WGS sequence"/>
</dbReference>
<name>A0AAW4QDL4_RALPI</name>
<dbReference type="RefSeq" id="WP_156967233.1">
    <property type="nucleotide sequence ID" value="NZ_QGAQ01000026.1"/>
</dbReference>
<protein>
    <submittedName>
        <fullName evidence="1">Uncharacterized protein</fullName>
    </submittedName>
</protein>
<proteinExistence type="predicted"/>
<comment type="caution">
    <text evidence="1">The sequence shown here is derived from an EMBL/GenBank/DDBJ whole genome shotgun (WGS) entry which is preliminary data.</text>
</comment>
<dbReference type="EMBL" id="QGBI01000029">
    <property type="protein sequence ID" value="MBX3892761.1"/>
    <property type="molecule type" value="Genomic_DNA"/>
</dbReference>
<accession>A0AAW4QDL4</accession>
<evidence type="ECO:0000313" key="1">
    <source>
        <dbReference type="EMBL" id="MBX3892761.1"/>
    </source>
</evidence>
<gene>
    <name evidence="1" type="ORF">DEE74_23115</name>
</gene>
<sequence>MHKAENTSLDKDAIRKRWPNGFWGWLRYFTDHVIYRYKRPVDWGAAMAIEEGFLHGTIVCEDGGFAVIHDDEYDVFKALGKGRDLSQLREDLNLSDPELNKHVRTLLDKLGAHDIQELKGIATRHVMRCRT</sequence>